<dbReference type="InterPro" id="IPR052214">
    <property type="entry name" value="DAG_Lipase-Related"/>
</dbReference>
<evidence type="ECO:0000256" key="2">
    <source>
        <dbReference type="ARBA" id="ARBA00004651"/>
    </source>
</evidence>
<evidence type="ECO:0000256" key="4">
    <source>
        <dbReference type="ARBA" id="ARBA00022553"/>
    </source>
</evidence>
<proteinExistence type="predicted"/>
<keyword evidence="4" id="KW-0597">Phosphoprotein</keyword>
<evidence type="ECO:0000256" key="10">
    <source>
        <dbReference type="ARBA" id="ARBA00022989"/>
    </source>
</evidence>
<evidence type="ECO:0000313" key="16">
    <source>
        <dbReference type="EMBL" id="KAL3795092.1"/>
    </source>
</evidence>
<dbReference type="Gene3D" id="3.40.50.1820">
    <property type="entry name" value="alpha/beta hydrolase"/>
    <property type="match status" value="1"/>
</dbReference>
<dbReference type="GO" id="GO:0016787">
    <property type="term" value="F:hydrolase activity"/>
    <property type="evidence" value="ECO:0007669"/>
    <property type="project" value="UniProtKB-KW"/>
</dbReference>
<dbReference type="SUPFAM" id="SSF53474">
    <property type="entry name" value="alpha/beta-Hydrolases"/>
    <property type="match status" value="1"/>
</dbReference>
<keyword evidence="7" id="KW-0378">Hydrolase</keyword>
<keyword evidence="6" id="KW-0479">Metal-binding</keyword>
<dbReference type="InterPro" id="IPR002921">
    <property type="entry name" value="Fungal_lipase-type"/>
</dbReference>
<evidence type="ECO:0000256" key="9">
    <source>
        <dbReference type="ARBA" id="ARBA00022963"/>
    </source>
</evidence>
<dbReference type="PANTHER" id="PTHR45792">
    <property type="entry name" value="DIACYLGLYCEROL LIPASE HOMOLOG-RELATED"/>
    <property type="match status" value="1"/>
</dbReference>
<evidence type="ECO:0000256" key="5">
    <source>
        <dbReference type="ARBA" id="ARBA00022692"/>
    </source>
</evidence>
<evidence type="ECO:0000256" key="6">
    <source>
        <dbReference type="ARBA" id="ARBA00022723"/>
    </source>
</evidence>
<dbReference type="EMBL" id="JALLPJ020000334">
    <property type="protein sequence ID" value="KAL3795092.1"/>
    <property type="molecule type" value="Genomic_DNA"/>
</dbReference>
<gene>
    <name evidence="16" type="ORF">ACHAWO_009255</name>
</gene>
<keyword evidence="10" id="KW-1133">Transmembrane helix</keyword>
<dbReference type="Proteomes" id="UP001530400">
    <property type="component" value="Unassembled WGS sequence"/>
</dbReference>
<keyword evidence="11" id="KW-0443">Lipid metabolism</keyword>
<reference evidence="16 17" key="1">
    <citation type="submission" date="2024-10" db="EMBL/GenBank/DDBJ databases">
        <title>Updated reference genomes for cyclostephanoid diatoms.</title>
        <authorList>
            <person name="Roberts W.R."/>
            <person name="Alverson A.J."/>
        </authorList>
    </citation>
    <scope>NUCLEOTIDE SEQUENCE [LARGE SCALE GENOMIC DNA]</scope>
    <source>
        <strain evidence="16 17">AJA010-31</strain>
    </source>
</reference>
<protein>
    <recommendedName>
        <fullName evidence="14">sn-1-specific diacylglycerol lipase</fullName>
        <ecNumber evidence="14">3.1.1.116</ecNumber>
    </recommendedName>
</protein>
<accession>A0ABD3Q4W7</accession>
<keyword evidence="3" id="KW-1003">Cell membrane</keyword>
<dbReference type="EC" id="3.1.1.116" evidence="14"/>
<sequence length="375" mass="41627">MEHKFLSAETANALKTIRKIVESFPEYGVVDLFGLYSPKEVILSILALARLQSVVSSQQPKNANVNDNDNSIDGETLDDLAHYVKFAHAAYGWKGLAAFCGRLHLGGDSRALVKRCGIRRSDILMAQWHSRANRPAFFLVRDVKRKTLVLSIRGTMSPRDILTDLCASSENFFVEDNFAEVGDIEHAESIHSNITDNTVSSASPIMVGRAHKGMVDAAKSVARVSGKIISDELRSDDEYSLVIVGHSLGAGVSGESLHVDKSVNIYQELVLDYMYYVYVATLTTMWRNRFDGRIRCIGYGMPCTFPFNNEQDQILSVIGEGDPFSVISLGHVADTTKAISKLCQDKGFREEILQRTARNDPSNMDFCINAMECLR</sequence>
<evidence type="ECO:0000256" key="12">
    <source>
        <dbReference type="ARBA" id="ARBA00023136"/>
    </source>
</evidence>
<dbReference type="GO" id="GO:0046872">
    <property type="term" value="F:metal ion binding"/>
    <property type="evidence" value="ECO:0007669"/>
    <property type="project" value="UniProtKB-KW"/>
</dbReference>
<evidence type="ECO:0000259" key="15">
    <source>
        <dbReference type="Pfam" id="PF01764"/>
    </source>
</evidence>
<comment type="catalytic activity">
    <reaction evidence="13">
        <text>a 1,2-diacyl-sn-glycerol + H2O = a 2-acylglycerol + a fatty acid + H(+)</text>
        <dbReference type="Rhea" id="RHEA:33275"/>
        <dbReference type="ChEBI" id="CHEBI:15377"/>
        <dbReference type="ChEBI" id="CHEBI:15378"/>
        <dbReference type="ChEBI" id="CHEBI:17389"/>
        <dbReference type="ChEBI" id="CHEBI:17815"/>
        <dbReference type="ChEBI" id="CHEBI:28868"/>
        <dbReference type="EC" id="3.1.1.116"/>
    </reaction>
    <physiologicalReaction direction="left-to-right" evidence="13">
        <dbReference type="Rhea" id="RHEA:33276"/>
    </physiologicalReaction>
</comment>
<evidence type="ECO:0000256" key="13">
    <source>
        <dbReference type="ARBA" id="ARBA00024531"/>
    </source>
</evidence>
<evidence type="ECO:0000256" key="7">
    <source>
        <dbReference type="ARBA" id="ARBA00022801"/>
    </source>
</evidence>
<comment type="caution">
    <text evidence="16">The sequence shown here is derived from an EMBL/GenBank/DDBJ whole genome shotgun (WGS) entry which is preliminary data.</text>
</comment>
<evidence type="ECO:0000256" key="1">
    <source>
        <dbReference type="ARBA" id="ARBA00001913"/>
    </source>
</evidence>
<comment type="subcellular location">
    <subcellularLocation>
        <location evidence="2">Cell membrane</location>
        <topology evidence="2">Multi-pass membrane protein</topology>
    </subcellularLocation>
</comment>
<organism evidence="16 17">
    <name type="scientific">Cyclotella atomus</name>
    <dbReference type="NCBI Taxonomy" id="382360"/>
    <lineage>
        <taxon>Eukaryota</taxon>
        <taxon>Sar</taxon>
        <taxon>Stramenopiles</taxon>
        <taxon>Ochrophyta</taxon>
        <taxon>Bacillariophyta</taxon>
        <taxon>Coscinodiscophyceae</taxon>
        <taxon>Thalassiosirophycidae</taxon>
        <taxon>Stephanodiscales</taxon>
        <taxon>Stephanodiscaceae</taxon>
        <taxon>Cyclotella</taxon>
    </lineage>
</organism>
<evidence type="ECO:0000256" key="8">
    <source>
        <dbReference type="ARBA" id="ARBA00022837"/>
    </source>
</evidence>
<comment type="cofactor">
    <cofactor evidence="1">
        <name>Ca(2+)</name>
        <dbReference type="ChEBI" id="CHEBI:29108"/>
    </cofactor>
</comment>
<keyword evidence="8" id="KW-0106">Calcium</keyword>
<dbReference type="CDD" id="cd00519">
    <property type="entry name" value="Lipase_3"/>
    <property type="match status" value="1"/>
</dbReference>
<dbReference type="AlphaFoldDB" id="A0ABD3Q4W7"/>
<dbReference type="PANTHER" id="PTHR45792:SF8">
    <property type="entry name" value="DIACYLGLYCEROL LIPASE-ALPHA"/>
    <property type="match status" value="1"/>
</dbReference>
<dbReference type="GO" id="GO:0005886">
    <property type="term" value="C:plasma membrane"/>
    <property type="evidence" value="ECO:0007669"/>
    <property type="project" value="UniProtKB-SubCell"/>
</dbReference>
<dbReference type="InterPro" id="IPR029058">
    <property type="entry name" value="AB_hydrolase_fold"/>
</dbReference>
<name>A0ABD3Q4W7_9STRA</name>
<feature type="domain" description="Fungal lipase-type" evidence="15">
    <location>
        <begin position="149"/>
        <end position="253"/>
    </location>
</feature>
<keyword evidence="17" id="KW-1185">Reference proteome</keyword>
<keyword evidence="5" id="KW-0812">Transmembrane</keyword>
<evidence type="ECO:0000256" key="11">
    <source>
        <dbReference type="ARBA" id="ARBA00023098"/>
    </source>
</evidence>
<keyword evidence="9" id="KW-0442">Lipid degradation</keyword>
<evidence type="ECO:0000313" key="17">
    <source>
        <dbReference type="Proteomes" id="UP001530400"/>
    </source>
</evidence>
<evidence type="ECO:0000256" key="3">
    <source>
        <dbReference type="ARBA" id="ARBA00022475"/>
    </source>
</evidence>
<evidence type="ECO:0000256" key="14">
    <source>
        <dbReference type="ARBA" id="ARBA00026104"/>
    </source>
</evidence>
<keyword evidence="12" id="KW-0472">Membrane</keyword>
<dbReference type="GO" id="GO:0016042">
    <property type="term" value="P:lipid catabolic process"/>
    <property type="evidence" value="ECO:0007669"/>
    <property type="project" value="UniProtKB-KW"/>
</dbReference>
<dbReference type="Pfam" id="PF01764">
    <property type="entry name" value="Lipase_3"/>
    <property type="match status" value="1"/>
</dbReference>